<dbReference type="CDD" id="cd06141">
    <property type="entry name" value="WRN_exo"/>
    <property type="match status" value="1"/>
</dbReference>
<name>A0ABR1HA35_9HYPO</name>
<evidence type="ECO:0000256" key="1">
    <source>
        <dbReference type="ARBA" id="ARBA00022722"/>
    </source>
</evidence>
<sequence length="560" mass="63686">MSSPARNQLWNPSYGIRFSPKNNTTKPLYPVLNLPRFASGSSLNPSNDDQPMKPDSEEFDEDEQFELDATEWFDQYDASTASIPPVQGVEYSHEFEEPEAFTDSSDKPLPKPKDDPKLKDDIAQKGDSKPKQPSDVFKVSLPPVTSLDYRISNELFEAARKKKEGTSGSYWSHTMYQRIKDDGSVEKVKVHYCTTKAAMEWTCKKYFLDEKVIGFDLEWMAFAKKSSTPREQVSLIQIASPSHIALFHVAVFAKDDFIAPTFRKIMEDEGVSKTGVNIRGDCTRLKKYFEIETKGIFELSHLYRLVKYSKEGQLNLINKLLVSMAVQVKDCLGLPLYKGEVRTSNWMRVLNAAQISYSASDAYAGIQLYYVLEYEREKLDPCPPRPEFSEKGLPIRVAVVVDEVVDADEDADIDLSMNEADDTTELVAQPTEHEAFIAIAEPKEAPEQRDPRLAAADVEMKLHLSKKQSKLTASPSAVRTYYIWYTNVDLSPESIAKLLRDPPLKTNTVVDYILKAITLEKLPFSKERLRDEVLSFLVPNKYLNDKYKVLIQQSKETEQT</sequence>
<dbReference type="Proteomes" id="UP001498421">
    <property type="component" value="Unassembled WGS sequence"/>
</dbReference>
<dbReference type="PANTHER" id="PTHR13620">
    <property type="entry name" value="3-5 EXONUCLEASE"/>
    <property type="match status" value="1"/>
</dbReference>
<dbReference type="InterPro" id="IPR051132">
    <property type="entry name" value="3-5_Exonuclease_domain"/>
</dbReference>
<dbReference type="Pfam" id="PF01612">
    <property type="entry name" value="DNA_pol_A_exo1"/>
    <property type="match status" value="1"/>
</dbReference>
<feature type="compositionally biased region" description="Polar residues" evidence="3">
    <location>
        <begin position="1"/>
        <end position="11"/>
    </location>
</feature>
<comment type="caution">
    <text evidence="5">The sequence shown here is derived from an EMBL/GenBank/DDBJ whole genome shotgun (WGS) entry which is preliminary data.</text>
</comment>
<keyword evidence="1" id="KW-0540">Nuclease</keyword>
<dbReference type="EMBL" id="JAZAVK010000175">
    <property type="protein sequence ID" value="KAK7417987.1"/>
    <property type="molecule type" value="Genomic_DNA"/>
</dbReference>
<dbReference type="PANTHER" id="PTHR13620:SF104">
    <property type="entry name" value="EXONUCLEASE 3'-5' DOMAIN-CONTAINING PROTEIN 2"/>
    <property type="match status" value="1"/>
</dbReference>
<accession>A0ABR1HA35</accession>
<dbReference type="InterPro" id="IPR002562">
    <property type="entry name" value="3'-5'_exonuclease_dom"/>
</dbReference>
<proteinExistence type="predicted"/>
<evidence type="ECO:0000259" key="4">
    <source>
        <dbReference type="SMART" id="SM00474"/>
    </source>
</evidence>
<reference evidence="5 6" key="1">
    <citation type="journal article" date="2025" name="Microbiol. Resour. Announc.">
        <title>Draft genome sequences for Neonectria magnoliae and Neonectria punicea, canker pathogens of Liriodendron tulipifera and Acer saccharum in West Virginia.</title>
        <authorList>
            <person name="Petronek H.M."/>
            <person name="Kasson M.T."/>
            <person name="Metheny A.M."/>
            <person name="Stauder C.M."/>
            <person name="Lovett B."/>
            <person name="Lynch S.C."/>
            <person name="Garnas J.R."/>
            <person name="Kasson L.R."/>
            <person name="Stajich J.E."/>
        </authorList>
    </citation>
    <scope>NUCLEOTIDE SEQUENCE [LARGE SCALE GENOMIC DNA]</scope>
    <source>
        <strain evidence="5 6">NRRL 64651</strain>
    </source>
</reference>
<evidence type="ECO:0000313" key="5">
    <source>
        <dbReference type="EMBL" id="KAK7417987.1"/>
    </source>
</evidence>
<dbReference type="InterPro" id="IPR036397">
    <property type="entry name" value="RNaseH_sf"/>
</dbReference>
<dbReference type="Gene3D" id="3.30.420.10">
    <property type="entry name" value="Ribonuclease H-like superfamily/Ribonuclease H"/>
    <property type="match status" value="1"/>
</dbReference>
<keyword evidence="2" id="KW-0378">Hydrolase</keyword>
<feature type="region of interest" description="Disordered" evidence="3">
    <location>
        <begin position="1"/>
        <end position="64"/>
    </location>
</feature>
<dbReference type="SMART" id="SM00474">
    <property type="entry name" value="35EXOc"/>
    <property type="match status" value="1"/>
</dbReference>
<gene>
    <name evidence="5" type="ORF">QQZ08_011423</name>
</gene>
<organism evidence="5 6">
    <name type="scientific">Neonectria magnoliae</name>
    <dbReference type="NCBI Taxonomy" id="2732573"/>
    <lineage>
        <taxon>Eukaryota</taxon>
        <taxon>Fungi</taxon>
        <taxon>Dikarya</taxon>
        <taxon>Ascomycota</taxon>
        <taxon>Pezizomycotina</taxon>
        <taxon>Sordariomycetes</taxon>
        <taxon>Hypocreomycetidae</taxon>
        <taxon>Hypocreales</taxon>
        <taxon>Nectriaceae</taxon>
        <taxon>Neonectria</taxon>
    </lineage>
</organism>
<evidence type="ECO:0000313" key="6">
    <source>
        <dbReference type="Proteomes" id="UP001498421"/>
    </source>
</evidence>
<evidence type="ECO:0000256" key="3">
    <source>
        <dbReference type="SAM" id="MobiDB-lite"/>
    </source>
</evidence>
<keyword evidence="6" id="KW-1185">Reference proteome</keyword>
<dbReference type="SUPFAM" id="SSF53098">
    <property type="entry name" value="Ribonuclease H-like"/>
    <property type="match status" value="1"/>
</dbReference>
<dbReference type="InterPro" id="IPR012337">
    <property type="entry name" value="RNaseH-like_sf"/>
</dbReference>
<feature type="compositionally biased region" description="Basic and acidic residues" evidence="3">
    <location>
        <begin position="104"/>
        <end position="132"/>
    </location>
</feature>
<feature type="region of interest" description="Disordered" evidence="3">
    <location>
        <begin position="95"/>
        <end position="139"/>
    </location>
</feature>
<protein>
    <recommendedName>
        <fullName evidence="4">3'-5' exonuclease domain-containing protein</fullName>
    </recommendedName>
</protein>
<evidence type="ECO:0000256" key="2">
    <source>
        <dbReference type="ARBA" id="ARBA00022801"/>
    </source>
</evidence>
<feature type="compositionally biased region" description="Polar residues" evidence="3">
    <location>
        <begin position="39"/>
        <end position="49"/>
    </location>
</feature>
<feature type="domain" description="3'-5' exonuclease" evidence="4">
    <location>
        <begin position="190"/>
        <end position="377"/>
    </location>
</feature>